<dbReference type="RefSeq" id="WP_022072434.1">
    <property type="nucleotide sequence ID" value="NZ_BAABXU010000001.1"/>
</dbReference>
<reference evidence="3" key="1">
    <citation type="submission" date="2019-11" db="EMBL/GenBank/DDBJ databases">
        <authorList>
            <person name="Feng L."/>
        </authorList>
    </citation>
    <scope>NUCLEOTIDE SEQUENCE</scope>
    <source>
        <strain evidence="3">IbartlettiiLFYP30</strain>
    </source>
</reference>
<keyword evidence="4" id="KW-1185">Reference proteome</keyword>
<proteinExistence type="predicted"/>
<feature type="transmembrane region" description="Helical" evidence="1">
    <location>
        <begin position="66"/>
        <end position="84"/>
    </location>
</feature>
<evidence type="ECO:0000313" key="3">
    <source>
        <dbReference type="EMBL" id="VYU55234.1"/>
    </source>
</evidence>
<feature type="transmembrane region" description="Helical" evidence="1">
    <location>
        <begin position="5"/>
        <end position="25"/>
    </location>
</feature>
<reference evidence="2 4" key="2">
    <citation type="submission" date="2021-10" db="EMBL/GenBank/DDBJ databases">
        <title>Collection of gut derived symbiotic bacterial strains cultured from healthy donors.</title>
        <authorList>
            <person name="Lin H."/>
            <person name="Littmann E."/>
            <person name="Claire K."/>
            <person name="Pamer E."/>
        </authorList>
    </citation>
    <scope>NUCLEOTIDE SEQUENCE [LARGE SCALE GENOMIC DNA]</scope>
    <source>
        <strain evidence="2 4">MSK.17.68</strain>
    </source>
</reference>
<dbReference type="EMBL" id="JAJBMB010000001">
    <property type="protein sequence ID" value="MCB5444892.1"/>
    <property type="molecule type" value="Genomic_DNA"/>
</dbReference>
<keyword evidence="1" id="KW-1133">Transmembrane helix</keyword>
<evidence type="ECO:0000256" key="1">
    <source>
        <dbReference type="SAM" id="Phobius"/>
    </source>
</evidence>
<name>A0A6N3FT54_9FIRM</name>
<keyword evidence="1" id="KW-0472">Membrane</keyword>
<sequence length="135" mass="16239">MILEFYFRILTVLFWSTLLLNWIFIPNTTINHYIFNTYFVLSIIYIVLSILDKIKRNSDKKEKVNFFYRFISIITFVISMMYFLLYSNSINLLLIKTIINFMYFYISCKKVNMKDEEGVVGIIGSILIFVFATYY</sequence>
<dbReference type="Proteomes" id="UP001299409">
    <property type="component" value="Unassembled WGS sequence"/>
</dbReference>
<feature type="transmembrane region" description="Helical" evidence="1">
    <location>
        <begin position="90"/>
        <end position="106"/>
    </location>
</feature>
<accession>A0A6N3FT54</accession>
<organism evidence="3">
    <name type="scientific">Intestinibacter bartlettii</name>
    <dbReference type="NCBI Taxonomy" id="261299"/>
    <lineage>
        <taxon>Bacteria</taxon>
        <taxon>Bacillati</taxon>
        <taxon>Bacillota</taxon>
        <taxon>Clostridia</taxon>
        <taxon>Peptostreptococcales</taxon>
        <taxon>Peptostreptococcaceae</taxon>
        <taxon>Intestinibacter</taxon>
    </lineage>
</organism>
<protein>
    <submittedName>
        <fullName evidence="3">Uncharacterized protein</fullName>
    </submittedName>
</protein>
<evidence type="ECO:0000313" key="2">
    <source>
        <dbReference type="EMBL" id="MCB5444892.1"/>
    </source>
</evidence>
<dbReference type="EMBL" id="CACRUE010000045">
    <property type="protein sequence ID" value="VYU55234.1"/>
    <property type="molecule type" value="Genomic_DNA"/>
</dbReference>
<feature type="transmembrane region" description="Helical" evidence="1">
    <location>
        <begin position="37"/>
        <end position="54"/>
    </location>
</feature>
<gene>
    <name evidence="3" type="ORF">IBLFYP30_00556</name>
    <name evidence="2" type="ORF">LIP50_01600</name>
</gene>
<keyword evidence="1" id="KW-0812">Transmembrane</keyword>
<evidence type="ECO:0000313" key="4">
    <source>
        <dbReference type="Proteomes" id="UP001299409"/>
    </source>
</evidence>
<dbReference type="AlphaFoldDB" id="A0A6N3FT54"/>
<feature type="transmembrane region" description="Helical" evidence="1">
    <location>
        <begin position="118"/>
        <end position="134"/>
    </location>
</feature>